<gene>
    <name evidence="1" type="ORF">PCC6912_63660</name>
</gene>
<comment type="caution">
    <text evidence="1">The sequence shown here is derived from an EMBL/GenBank/DDBJ whole genome shotgun (WGS) entry which is preliminary data.</text>
</comment>
<dbReference type="OrthoDB" id="9800503at2"/>
<dbReference type="RefSeq" id="WP_016878197.1">
    <property type="nucleotide sequence ID" value="NZ_AJLN01000088.1"/>
</dbReference>
<accession>A0A3S0ZU56</accession>
<organism evidence="1 2">
    <name type="scientific">Chlorogloeopsis fritschii PCC 6912</name>
    <dbReference type="NCBI Taxonomy" id="211165"/>
    <lineage>
        <taxon>Bacteria</taxon>
        <taxon>Bacillati</taxon>
        <taxon>Cyanobacteriota</taxon>
        <taxon>Cyanophyceae</taxon>
        <taxon>Nostocales</taxon>
        <taxon>Chlorogloeopsidaceae</taxon>
        <taxon>Chlorogloeopsis</taxon>
    </lineage>
</organism>
<protein>
    <recommendedName>
        <fullName evidence="3">Antitoxin</fullName>
    </recommendedName>
</protein>
<sequence>MLVNCGIGCWRIPYNESIKAVVEIDGMKYLNVQQTDSTLIAILDELTATQTEVVITREGIPVARIVPWQGKPISTHHYPLRGMPIKIAEDFDEPMPEFWEALGE</sequence>
<dbReference type="Proteomes" id="UP000268857">
    <property type="component" value="Unassembled WGS sequence"/>
</dbReference>
<dbReference type="EMBL" id="RSCJ01000051">
    <property type="protein sequence ID" value="RUR72326.1"/>
    <property type="molecule type" value="Genomic_DNA"/>
</dbReference>
<evidence type="ECO:0008006" key="3">
    <source>
        <dbReference type="Google" id="ProtNLM"/>
    </source>
</evidence>
<reference evidence="1 2" key="1">
    <citation type="journal article" date="2019" name="Genome Biol. Evol.">
        <title>Day and night: Metabolic profiles and evolutionary relationships of six axenic non-marine cyanobacteria.</title>
        <authorList>
            <person name="Will S.E."/>
            <person name="Henke P."/>
            <person name="Boedeker C."/>
            <person name="Huang S."/>
            <person name="Brinkmann H."/>
            <person name="Rohde M."/>
            <person name="Jarek M."/>
            <person name="Friedl T."/>
            <person name="Seufert S."/>
            <person name="Schumacher M."/>
            <person name="Overmann J."/>
            <person name="Neumann-Schaal M."/>
            <person name="Petersen J."/>
        </authorList>
    </citation>
    <scope>NUCLEOTIDE SEQUENCE [LARGE SCALE GENOMIC DNA]</scope>
    <source>
        <strain evidence="1 2">PCC 6912</strain>
    </source>
</reference>
<dbReference type="STRING" id="211165.GCA_000317285_03383"/>
<evidence type="ECO:0000313" key="1">
    <source>
        <dbReference type="EMBL" id="RUR72326.1"/>
    </source>
</evidence>
<keyword evidence="2" id="KW-1185">Reference proteome</keyword>
<name>A0A3S0ZU56_CHLFR</name>
<evidence type="ECO:0000313" key="2">
    <source>
        <dbReference type="Proteomes" id="UP000268857"/>
    </source>
</evidence>
<dbReference type="Gene3D" id="3.40.1620.10">
    <property type="entry name" value="YefM-like domain"/>
    <property type="match status" value="1"/>
</dbReference>
<proteinExistence type="predicted"/>
<dbReference type="AlphaFoldDB" id="A0A3S0ZU56"/>